<evidence type="ECO:0000256" key="1">
    <source>
        <dbReference type="SAM" id="MobiDB-lite"/>
    </source>
</evidence>
<organism evidence="2 3">
    <name type="scientific">Nephila pilipes</name>
    <name type="common">Giant wood spider</name>
    <name type="synonym">Nephila maculata</name>
    <dbReference type="NCBI Taxonomy" id="299642"/>
    <lineage>
        <taxon>Eukaryota</taxon>
        <taxon>Metazoa</taxon>
        <taxon>Ecdysozoa</taxon>
        <taxon>Arthropoda</taxon>
        <taxon>Chelicerata</taxon>
        <taxon>Arachnida</taxon>
        <taxon>Araneae</taxon>
        <taxon>Araneomorphae</taxon>
        <taxon>Entelegynae</taxon>
        <taxon>Araneoidea</taxon>
        <taxon>Nephilidae</taxon>
        <taxon>Nephila</taxon>
    </lineage>
</organism>
<evidence type="ECO:0000313" key="2">
    <source>
        <dbReference type="EMBL" id="GFS55721.1"/>
    </source>
</evidence>
<keyword evidence="3" id="KW-1185">Reference proteome</keyword>
<sequence>MGYQTEKCELQMLDKMKEILTEKEGQRRLSYKIPSSYLKKTLFEVHRSSYGSPILLTLFTYQSINIAFKCPSSLPSAEETPPGGYHAFRPSKLTSGQMDKRGHPSPHLLSAALKGLP</sequence>
<comment type="caution">
    <text evidence="2">The sequence shown here is derived from an EMBL/GenBank/DDBJ whole genome shotgun (WGS) entry which is preliminary data.</text>
</comment>
<feature type="region of interest" description="Disordered" evidence="1">
    <location>
        <begin position="75"/>
        <end position="117"/>
    </location>
</feature>
<dbReference type="AlphaFoldDB" id="A0A8X6MI86"/>
<gene>
    <name evidence="2" type="ORF">NPIL_458831</name>
</gene>
<protein>
    <submittedName>
        <fullName evidence="2">Uncharacterized protein</fullName>
    </submittedName>
</protein>
<evidence type="ECO:0000313" key="3">
    <source>
        <dbReference type="Proteomes" id="UP000887013"/>
    </source>
</evidence>
<dbReference type="Proteomes" id="UP000887013">
    <property type="component" value="Unassembled WGS sequence"/>
</dbReference>
<name>A0A8X6MI86_NEPPI</name>
<reference evidence="2" key="1">
    <citation type="submission" date="2020-08" db="EMBL/GenBank/DDBJ databases">
        <title>Multicomponent nature underlies the extraordinary mechanical properties of spider dragline silk.</title>
        <authorList>
            <person name="Kono N."/>
            <person name="Nakamura H."/>
            <person name="Mori M."/>
            <person name="Yoshida Y."/>
            <person name="Ohtoshi R."/>
            <person name="Malay A.D."/>
            <person name="Moran D.A.P."/>
            <person name="Tomita M."/>
            <person name="Numata K."/>
            <person name="Arakawa K."/>
        </authorList>
    </citation>
    <scope>NUCLEOTIDE SEQUENCE</scope>
</reference>
<dbReference type="EMBL" id="BMAW01092600">
    <property type="protein sequence ID" value="GFS55721.1"/>
    <property type="molecule type" value="Genomic_DNA"/>
</dbReference>
<accession>A0A8X6MI86</accession>
<proteinExistence type="predicted"/>